<evidence type="ECO:0000256" key="3">
    <source>
        <dbReference type="SAM" id="MobiDB-lite"/>
    </source>
</evidence>
<dbReference type="GO" id="GO:0001881">
    <property type="term" value="P:receptor recycling"/>
    <property type="evidence" value="ECO:0007669"/>
    <property type="project" value="UniProtKB-UniRule"/>
</dbReference>
<evidence type="ECO:0000259" key="4">
    <source>
        <dbReference type="PROSITE" id="PS50003"/>
    </source>
</evidence>
<dbReference type="Proteomes" id="UP000606274">
    <property type="component" value="Unassembled WGS sequence"/>
</dbReference>
<keyword evidence="1" id="KW-0967">Endosome</keyword>
<evidence type="ECO:0000313" key="5">
    <source>
        <dbReference type="EMBL" id="KAF7704958.1"/>
    </source>
</evidence>
<proteinExistence type="inferred from homology"/>
<keyword evidence="6" id="KW-1185">Reference proteome</keyword>
<dbReference type="GO" id="GO:0055037">
    <property type="term" value="C:recycling endosome"/>
    <property type="evidence" value="ECO:0007669"/>
    <property type="project" value="UniProtKB-SubCell"/>
</dbReference>
<dbReference type="AlphaFoldDB" id="A0A8T0BCV0"/>
<keyword evidence="1" id="KW-0968">Cytoplasmic vesicle</keyword>
<accession>A0A8T0BCV0</accession>
<feature type="compositionally biased region" description="Polar residues" evidence="3">
    <location>
        <begin position="154"/>
        <end position="168"/>
    </location>
</feature>
<reference evidence="5" key="1">
    <citation type="submission" date="2020-08" db="EMBL/GenBank/DDBJ databases">
        <title>Chromosome-level assembly of Southern catfish (Silurus meridionalis) provides insights into visual adaptation to the nocturnal and benthic lifestyles.</title>
        <authorList>
            <person name="Zhang Y."/>
            <person name="Wang D."/>
            <person name="Peng Z."/>
        </authorList>
    </citation>
    <scope>NUCLEOTIDE SEQUENCE</scope>
    <source>
        <strain evidence="5">SWU-2019-XX</strain>
        <tissue evidence="5">Muscle</tissue>
    </source>
</reference>
<dbReference type="GO" id="GO:0042147">
    <property type="term" value="P:retrograde transport, endosome to Golgi"/>
    <property type="evidence" value="ECO:0007669"/>
    <property type="project" value="UniProtKB-UniRule"/>
</dbReference>
<dbReference type="PROSITE" id="PS50003">
    <property type="entry name" value="PH_DOMAIN"/>
    <property type="match status" value="1"/>
</dbReference>
<dbReference type="SUPFAM" id="SSF50729">
    <property type="entry name" value="PH domain-like"/>
    <property type="match status" value="1"/>
</dbReference>
<dbReference type="SMART" id="SM00233">
    <property type="entry name" value="PH"/>
    <property type="match status" value="1"/>
</dbReference>
<feature type="coiled-coil region" evidence="2">
    <location>
        <begin position="38"/>
        <end position="83"/>
    </location>
</feature>
<protein>
    <recommendedName>
        <fullName evidence="1">Sesquipedalian</fullName>
        <shortName evidence="1">Ses</shortName>
    </recommendedName>
    <alternativeName>
        <fullName evidence="1">PH domain-containing endocytic trafficking adaptor</fullName>
    </alternativeName>
</protein>
<dbReference type="GO" id="GO:0005829">
    <property type="term" value="C:cytosol"/>
    <property type="evidence" value="ECO:0007669"/>
    <property type="project" value="GOC"/>
</dbReference>
<dbReference type="PANTHER" id="PTHR22902:SF17">
    <property type="entry name" value="SESQUIPEDALIAN-1"/>
    <property type="match status" value="1"/>
</dbReference>
<evidence type="ECO:0000313" key="6">
    <source>
        <dbReference type="Proteomes" id="UP000606274"/>
    </source>
</evidence>
<comment type="caution">
    <text evidence="5">The sequence shown here is derived from an EMBL/GenBank/DDBJ whole genome shotgun (WGS) entry which is preliminary data.</text>
</comment>
<organism evidence="5 6">
    <name type="scientific">Silurus meridionalis</name>
    <name type="common">Southern catfish</name>
    <name type="synonym">Silurus soldatovi meridionalis</name>
    <dbReference type="NCBI Taxonomy" id="175797"/>
    <lineage>
        <taxon>Eukaryota</taxon>
        <taxon>Metazoa</taxon>
        <taxon>Chordata</taxon>
        <taxon>Craniata</taxon>
        <taxon>Vertebrata</taxon>
        <taxon>Euteleostomi</taxon>
        <taxon>Actinopterygii</taxon>
        <taxon>Neopterygii</taxon>
        <taxon>Teleostei</taxon>
        <taxon>Ostariophysi</taxon>
        <taxon>Siluriformes</taxon>
        <taxon>Siluridae</taxon>
        <taxon>Silurus</taxon>
    </lineage>
</organism>
<keyword evidence="2" id="KW-0175">Coiled coil</keyword>
<dbReference type="GO" id="GO:0007032">
    <property type="term" value="P:endosome organization"/>
    <property type="evidence" value="ECO:0007669"/>
    <property type="project" value="UniProtKB-UniRule"/>
</dbReference>
<dbReference type="GO" id="GO:0005769">
    <property type="term" value="C:early endosome"/>
    <property type="evidence" value="ECO:0007669"/>
    <property type="project" value="UniProtKB-SubCell"/>
</dbReference>
<dbReference type="GO" id="GO:0005802">
    <property type="term" value="C:trans-Golgi network"/>
    <property type="evidence" value="ECO:0007669"/>
    <property type="project" value="UniProtKB-UniRule"/>
</dbReference>
<comment type="similarity">
    <text evidence="1">Belongs to the sesquipedalian family.</text>
</comment>
<dbReference type="InterPro" id="IPR001849">
    <property type="entry name" value="PH_domain"/>
</dbReference>
<gene>
    <name evidence="5" type="ORF">HF521_020244</name>
</gene>
<comment type="subcellular location">
    <subcellularLocation>
        <location evidence="1">Early endosome</location>
    </subcellularLocation>
    <subcellularLocation>
        <location evidence="1">Recycling endosome</location>
    </subcellularLocation>
    <subcellularLocation>
        <location evidence="1">Golgi apparatus</location>
        <location evidence="1">trans-Golgi network</location>
    </subcellularLocation>
    <subcellularLocation>
        <location evidence="1">Cytoplasmic vesicle</location>
        <location evidence="1">Clathrin-coated vesicle</location>
    </subcellularLocation>
</comment>
<dbReference type="InterPro" id="IPR011993">
    <property type="entry name" value="PH-like_dom_sf"/>
</dbReference>
<feature type="domain" description="PH" evidence="4">
    <location>
        <begin position="271"/>
        <end position="351"/>
    </location>
</feature>
<dbReference type="EMBL" id="JABFDY010000007">
    <property type="protein sequence ID" value="KAF7704958.1"/>
    <property type="molecule type" value="Genomic_DNA"/>
</dbReference>
<evidence type="ECO:0000256" key="2">
    <source>
        <dbReference type="SAM" id="Coils"/>
    </source>
</evidence>
<keyword evidence="1" id="KW-0333">Golgi apparatus</keyword>
<dbReference type="GO" id="GO:0030136">
    <property type="term" value="C:clathrin-coated vesicle"/>
    <property type="evidence" value="ECO:0007669"/>
    <property type="project" value="UniProtKB-SubCell"/>
</dbReference>
<dbReference type="InterPro" id="IPR045188">
    <property type="entry name" value="Boi1/Boi2-like"/>
</dbReference>
<name>A0A8T0BCV0_SILME</name>
<keyword evidence="1" id="KW-0597">Phosphoprotein</keyword>
<evidence type="ECO:0000256" key="1">
    <source>
        <dbReference type="RuleBase" id="RU369082"/>
    </source>
</evidence>
<sequence length="488" mass="54524">MATAVSATSLSRSGNVSKLERLNCRVVKLLTAAVQEVLEAVRETVSEYQEKAARTQRENERLRLKLQETLKKLEKEREASRLAPISLSINRPPVEPQQTPKTGHVSCLKQDSVVKVDAEPEAVCDLQVAFTLPDPSKPRTEQVNSSDSDHAINGTESGTFPDPSSQMDIKTEPVVSECFQQQQQLQIAQVVVTMGEDLKDQATRQDNKSSSASVQSNIGALGRCVGNTWSAVSSLQGLERPLPIPRDEEHHLHGKILHHYLSSGEPDKEGYLYKKGNLLFYRERRSERDVLGVIVLERCTVQLCDSDEHFAFSLSFYGAAEDTEGLRTYKFSAEDQASQESWVKALHSAHHSFLDLLVQDLRQQYVEAARNAGVDPVEGIFVKERMRHSQKPKCPGANSVFYTPNENQALQAPSAGCKQAAKRSPKLWPKRHHHPGPAPCVTECQEPLQDFHQLHELFGQEVRQLVAEWQKKRTEKSAQAEGNLIDLG</sequence>
<dbReference type="Pfam" id="PF00169">
    <property type="entry name" value="PH"/>
    <property type="match status" value="1"/>
</dbReference>
<feature type="region of interest" description="Disordered" evidence="3">
    <location>
        <begin position="134"/>
        <end position="168"/>
    </location>
</feature>
<dbReference type="PANTHER" id="PTHR22902">
    <property type="entry name" value="SESQUIPEDALIAN"/>
    <property type="match status" value="1"/>
</dbReference>
<dbReference type="Gene3D" id="2.30.29.30">
    <property type="entry name" value="Pleckstrin-homology domain (PH domain)/Phosphotyrosine-binding domain (PTB)"/>
    <property type="match status" value="1"/>
</dbReference>
<comment type="function">
    <text evidence="1">Plays a role in endocytic trafficking. Required for receptor recycling from endosomes, both to the trans-Golgi network and the plasma membrane.</text>
</comment>